<name>A0A8T3DXD4_9TELE</name>
<evidence type="ECO:0000313" key="2">
    <source>
        <dbReference type="Proteomes" id="UP000829720"/>
    </source>
</evidence>
<dbReference type="EMBL" id="JAERUA010000006">
    <property type="protein sequence ID" value="KAI1898955.1"/>
    <property type="molecule type" value="Genomic_DNA"/>
</dbReference>
<accession>A0A8T3DXD4</accession>
<evidence type="ECO:0000313" key="1">
    <source>
        <dbReference type="EMBL" id="KAI1898955.1"/>
    </source>
</evidence>
<sequence length="77" mass="8983">MLPKSQHNRTGPVIEDSNVNIALPFQPLFYFTLRLFLLSSHWSKNVYFPIIQHAFSDPDTHLLPTASYRNALVQEWL</sequence>
<gene>
    <name evidence="1" type="ORF">AGOR_G00077710</name>
</gene>
<proteinExistence type="predicted"/>
<protein>
    <submittedName>
        <fullName evidence="1">Uncharacterized protein</fullName>
    </submittedName>
</protein>
<dbReference type="Proteomes" id="UP000829720">
    <property type="component" value="Unassembled WGS sequence"/>
</dbReference>
<dbReference type="AlphaFoldDB" id="A0A8T3DXD4"/>
<reference evidence="1" key="1">
    <citation type="submission" date="2021-01" db="EMBL/GenBank/DDBJ databases">
        <authorList>
            <person name="Zahm M."/>
            <person name="Roques C."/>
            <person name="Cabau C."/>
            <person name="Klopp C."/>
            <person name="Donnadieu C."/>
            <person name="Jouanno E."/>
            <person name="Lampietro C."/>
            <person name="Louis A."/>
            <person name="Herpin A."/>
            <person name="Echchiki A."/>
            <person name="Berthelot C."/>
            <person name="Parey E."/>
            <person name="Roest-Crollius H."/>
            <person name="Braasch I."/>
            <person name="Postlethwait J."/>
            <person name="Bobe J."/>
            <person name="Montfort J."/>
            <person name="Bouchez O."/>
            <person name="Begum T."/>
            <person name="Mejri S."/>
            <person name="Adams A."/>
            <person name="Chen W.-J."/>
            <person name="Guiguen Y."/>
        </authorList>
    </citation>
    <scope>NUCLEOTIDE SEQUENCE</scope>
    <source>
        <tissue evidence="1">Blood</tissue>
    </source>
</reference>
<organism evidence="1 2">
    <name type="scientific">Albula goreensis</name>
    <dbReference type="NCBI Taxonomy" id="1534307"/>
    <lineage>
        <taxon>Eukaryota</taxon>
        <taxon>Metazoa</taxon>
        <taxon>Chordata</taxon>
        <taxon>Craniata</taxon>
        <taxon>Vertebrata</taxon>
        <taxon>Euteleostomi</taxon>
        <taxon>Actinopterygii</taxon>
        <taxon>Neopterygii</taxon>
        <taxon>Teleostei</taxon>
        <taxon>Albuliformes</taxon>
        <taxon>Albulidae</taxon>
        <taxon>Albula</taxon>
    </lineage>
</organism>
<comment type="caution">
    <text evidence="1">The sequence shown here is derived from an EMBL/GenBank/DDBJ whole genome shotgun (WGS) entry which is preliminary data.</text>
</comment>
<keyword evidence="2" id="KW-1185">Reference proteome</keyword>